<reference evidence="1" key="1">
    <citation type="journal article" date="2015" name="Proc. Natl. Acad. Sci. U.S.A.">
        <title>Networks of energetic and metabolic interactions define dynamics in microbial communities.</title>
        <authorList>
            <person name="Embree M."/>
            <person name="Liu J.K."/>
            <person name="Al-Bassam M.M."/>
            <person name="Zengler K."/>
        </authorList>
    </citation>
    <scope>NUCLEOTIDE SEQUENCE</scope>
</reference>
<accession>A0A0W8FPI2</accession>
<organism evidence="1">
    <name type="scientific">hydrocarbon metagenome</name>
    <dbReference type="NCBI Taxonomy" id="938273"/>
    <lineage>
        <taxon>unclassified sequences</taxon>
        <taxon>metagenomes</taxon>
        <taxon>ecological metagenomes</taxon>
    </lineage>
</organism>
<protein>
    <submittedName>
        <fullName evidence="1">Uncharacterized protein</fullName>
    </submittedName>
</protein>
<name>A0A0W8FPI2_9ZZZZ</name>
<dbReference type="AlphaFoldDB" id="A0A0W8FPI2"/>
<gene>
    <name evidence="1" type="ORF">ASZ90_007537</name>
</gene>
<proteinExistence type="predicted"/>
<sequence>MVYAEATTALPLLASYAYHKGSWKKRKKWRLSRIFNKKF</sequence>
<comment type="caution">
    <text evidence="1">The sequence shown here is derived from an EMBL/GenBank/DDBJ whole genome shotgun (WGS) entry which is preliminary data.</text>
</comment>
<dbReference type="EMBL" id="LNQE01000945">
    <property type="protein sequence ID" value="KUG22673.1"/>
    <property type="molecule type" value="Genomic_DNA"/>
</dbReference>
<evidence type="ECO:0000313" key="1">
    <source>
        <dbReference type="EMBL" id="KUG22673.1"/>
    </source>
</evidence>